<proteinExistence type="predicted"/>
<evidence type="ECO:0000313" key="3">
    <source>
        <dbReference type="Proteomes" id="UP001501729"/>
    </source>
</evidence>
<dbReference type="Pfam" id="PF24035">
    <property type="entry name" value="DUF7344"/>
    <property type="match status" value="1"/>
</dbReference>
<feature type="domain" description="DUF7344" evidence="1">
    <location>
        <begin position="35"/>
        <end position="114"/>
    </location>
</feature>
<evidence type="ECO:0000259" key="1">
    <source>
        <dbReference type="Pfam" id="PF24035"/>
    </source>
</evidence>
<gene>
    <name evidence="2" type="ORF">GCM10025751_44790</name>
</gene>
<sequence>MTSEPHTLANSGTGVTTAVSALTTAGYDGSLNLLFDALSDKRRRYALYCLNYHQTPMALADLATEIARYEYDADTRTEIPDGETKSIYTTLHHNHLPRLAEANLVMYDSTTHTAELTPNVPELNWDDLV</sequence>
<evidence type="ECO:0000313" key="2">
    <source>
        <dbReference type="EMBL" id="GAA5060065.1"/>
    </source>
</evidence>
<comment type="caution">
    <text evidence="2">The sequence shown here is derived from an EMBL/GenBank/DDBJ whole genome shotgun (WGS) entry which is preliminary data.</text>
</comment>
<name>A0AAV3UNG5_9EURY</name>
<keyword evidence="3" id="KW-1185">Reference proteome</keyword>
<dbReference type="Proteomes" id="UP001501729">
    <property type="component" value="Unassembled WGS sequence"/>
</dbReference>
<dbReference type="AlphaFoldDB" id="A0AAV3UNG5"/>
<dbReference type="InterPro" id="IPR055768">
    <property type="entry name" value="DUF7344"/>
</dbReference>
<protein>
    <recommendedName>
        <fullName evidence="1">DUF7344 domain-containing protein</fullName>
    </recommendedName>
</protein>
<reference evidence="2 3" key="1">
    <citation type="journal article" date="2019" name="Int. J. Syst. Evol. Microbiol.">
        <title>The Global Catalogue of Microorganisms (GCM) 10K type strain sequencing project: providing services to taxonomists for standard genome sequencing and annotation.</title>
        <authorList>
            <consortium name="The Broad Institute Genomics Platform"/>
            <consortium name="The Broad Institute Genome Sequencing Center for Infectious Disease"/>
            <person name="Wu L."/>
            <person name="Ma J."/>
        </authorList>
    </citation>
    <scope>NUCLEOTIDE SEQUENCE [LARGE SCALE GENOMIC DNA]</scope>
    <source>
        <strain evidence="2 3">JCM 17504</strain>
    </source>
</reference>
<accession>A0AAV3UNG5</accession>
<dbReference type="GeneID" id="68613656"/>
<dbReference type="EMBL" id="BAABKX010000018">
    <property type="protein sequence ID" value="GAA5060065.1"/>
    <property type="molecule type" value="Genomic_DNA"/>
</dbReference>
<organism evidence="2 3">
    <name type="scientific">Haladaptatus pallidirubidus</name>
    <dbReference type="NCBI Taxonomy" id="1008152"/>
    <lineage>
        <taxon>Archaea</taxon>
        <taxon>Methanobacteriati</taxon>
        <taxon>Methanobacteriota</taxon>
        <taxon>Stenosarchaea group</taxon>
        <taxon>Halobacteria</taxon>
        <taxon>Halobacteriales</taxon>
        <taxon>Haladaptataceae</taxon>
        <taxon>Haladaptatus</taxon>
    </lineage>
</organism>
<dbReference type="RefSeq" id="WP_227773458.1">
    <property type="nucleotide sequence ID" value="NZ_BAABKX010000018.1"/>
</dbReference>